<comment type="caution">
    <text evidence="2">The sequence shown here is derived from an EMBL/GenBank/DDBJ whole genome shotgun (WGS) entry which is preliminary data.</text>
</comment>
<gene>
    <name evidence="2" type="ORF">EZ437_09735</name>
</gene>
<proteinExistence type="predicted"/>
<protein>
    <recommendedName>
        <fullName evidence="4">Outer membrane protein with beta-barrel domain</fullName>
    </recommendedName>
</protein>
<keyword evidence="1" id="KW-0732">Signal</keyword>
<evidence type="ECO:0000313" key="2">
    <source>
        <dbReference type="EMBL" id="TCD01041.1"/>
    </source>
</evidence>
<dbReference type="RefSeq" id="WP_131595736.1">
    <property type="nucleotide sequence ID" value="NZ_SJSL01000002.1"/>
</dbReference>
<feature type="signal peptide" evidence="1">
    <location>
        <begin position="1"/>
        <end position="24"/>
    </location>
</feature>
<evidence type="ECO:0008006" key="4">
    <source>
        <dbReference type="Google" id="ProtNLM"/>
    </source>
</evidence>
<dbReference type="Proteomes" id="UP000293347">
    <property type="component" value="Unassembled WGS sequence"/>
</dbReference>
<organism evidence="2 3">
    <name type="scientific">Pedobacter psychroterrae</name>
    <dbReference type="NCBI Taxonomy" id="2530453"/>
    <lineage>
        <taxon>Bacteria</taxon>
        <taxon>Pseudomonadati</taxon>
        <taxon>Bacteroidota</taxon>
        <taxon>Sphingobacteriia</taxon>
        <taxon>Sphingobacteriales</taxon>
        <taxon>Sphingobacteriaceae</taxon>
        <taxon>Pedobacter</taxon>
    </lineage>
</organism>
<sequence length="131" mass="14237">MKTYHYFACLSCLTLVLCFSSVKSQTKAVLFEGTMVVGYVDKGGFLNCIGPSVKLNQKAYAVFAGLLPSLRIKEDKVAAGATKNTDLTPGLGFGLTAVFRHIAVQLPFYYNPKTSIQNGKWNPGIGLGYKF</sequence>
<dbReference type="OrthoDB" id="1267278at2"/>
<name>A0A4R0NK12_9SPHI</name>
<evidence type="ECO:0000256" key="1">
    <source>
        <dbReference type="SAM" id="SignalP"/>
    </source>
</evidence>
<dbReference type="EMBL" id="SJSL01000002">
    <property type="protein sequence ID" value="TCD01041.1"/>
    <property type="molecule type" value="Genomic_DNA"/>
</dbReference>
<reference evidence="2 3" key="1">
    <citation type="submission" date="2019-02" db="EMBL/GenBank/DDBJ databases">
        <title>Pedobacter sp. RP-1-14 sp. nov., isolated from Arctic soil.</title>
        <authorList>
            <person name="Dahal R.H."/>
        </authorList>
    </citation>
    <scope>NUCLEOTIDE SEQUENCE [LARGE SCALE GENOMIC DNA]</scope>
    <source>
        <strain evidence="2 3">RP-1-14</strain>
    </source>
</reference>
<accession>A0A4R0NK12</accession>
<dbReference type="AlphaFoldDB" id="A0A4R0NK12"/>
<evidence type="ECO:0000313" key="3">
    <source>
        <dbReference type="Proteomes" id="UP000293347"/>
    </source>
</evidence>
<keyword evidence="3" id="KW-1185">Reference proteome</keyword>
<feature type="chain" id="PRO_5020278721" description="Outer membrane protein with beta-barrel domain" evidence="1">
    <location>
        <begin position="25"/>
        <end position="131"/>
    </location>
</feature>